<dbReference type="InterPro" id="IPR036291">
    <property type="entry name" value="NAD(P)-bd_dom_sf"/>
</dbReference>
<organism evidence="3 4">
    <name type="scientific">Hevea brasiliensis</name>
    <name type="common">Para rubber tree</name>
    <name type="synonym">Siphonia brasiliensis</name>
    <dbReference type="NCBI Taxonomy" id="3981"/>
    <lineage>
        <taxon>Eukaryota</taxon>
        <taxon>Viridiplantae</taxon>
        <taxon>Streptophyta</taxon>
        <taxon>Embryophyta</taxon>
        <taxon>Tracheophyta</taxon>
        <taxon>Spermatophyta</taxon>
        <taxon>Magnoliopsida</taxon>
        <taxon>eudicotyledons</taxon>
        <taxon>Gunneridae</taxon>
        <taxon>Pentapetalae</taxon>
        <taxon>rosids</taxon>
        <taxon>fabids</taxon>
        <taxon>Malpighiales</taxon>
        <taxon>Euphorbiaceae</taxon>
        <taxon>Crotonoideae</taxon>
        <taxon>Micrandreae</taxon>
        <taxon>Hevea</taxon>
    </lineage>
</organism>
<dbReference type="PANTHER" id="PTHR10366:SF852">
    <property type="entry name" value="CINNAMOYL-COA REDUCTASE CAD2"/>
    <property type="match status" value="1"/>
</dbReference>
<keyword evidence="4" id="KW-1185">Reference proteome</keyword>
<dbReference type="AlphaFoldDB" id="A0A6A6NJT7"/>
<dbReference type="SUPFAM" id="SSF51735">
    <property type="entry name" value="NAD(P)-binding Rossmann-fold domains"/>
    <property type="match status" value="1"/>
</dbReference>
<proteinExistence type="predicted"/>
<evidence type="ECO:0000313" key="3">
    <source>
        <dbReference type="EMBL" id="KAF2325497.1"/>
    </source>
</evidence>
<dbReference type="GO" id="GO:0016616">
    <property type="term" value="F:oxidoreductase activity, acting on the CH-OH group of donors, NAD or NADP as acceptor"/>
    <property type="evidence" value="ECO:0007669"/>
    <property type="project" value="TreeGrafter"/>
</dbReference>
<dbReference type="EMBL" id="JAAGAX010000001">
    <property type="protein sequence ID" value="KAF2325497.1"/>
    <property type="molecule type" value="Genomic_DNA"/>
</dbReference>
<name>A0A6A6NJT7_HEVBR</name>
<evidence type="ECO:0008006" key="5">
    <source>
        <dbReference type="Google" id="ProtNLM"/>
    </source>
</evidence>
<evidence type="ECO:0000256" key="2">
    <source>
        <dbReference type="ARBA" id="ARBA00023002"/>
    </source>
</evidence>
<evidence type="ECO:0000256" key="1">
    <source>
        <dbReference type="ARBA" id="ARBA00022857"/>
    </source>
</evidence>
<dbReference type="InterPro" id="IPR050425">
    <property type="entry name" value="NAD(P)_dehydrat-like"/>
</dbReference>
<gene>
    <name evidence="3" type="ORF">GH714_029580</name>
</gene>
<dbReference type="Gene3D" id="3.40.50.720">
    <property type="entry name" value="NAD(P)-binding Rossmann-like Domain"/>
    <property type="match status" value="1"/>
</dbReference>
<accession>A0A6A6NJT7</accession>
<keyword evidence="2" id="KW-0560">Oxidoreductase</keyword>
<dbReference type="PANTHER" id="PTHR10366">
    <property type="entry name" value="NAD DEPENDENT EPIMERASE/DEHYDRATASE"/>
    <property type="match status" value="1"/>
</dbReference>
<comment type="caution">
    <text evidence="3">The sequence shown here is derived from an EMBL/GenBank/DDBJ whole genome shotgun (WGS) entry which is preliminary data.</text>
</comment>
<sequence length="136" mass="15441">MFFCNDVGEDGSLGRQCCASSGICLRKPWQRSSWKFAKENLIDFVTLNPGYVIGPLLQPTLNETVEMILNLVNGAKTYLDAYYRLIDVRDVVVEHVQALEIPPASGRYCLVADDLHFSELLKIIHKHYPTLQLLEE</sequence>
<evidence type="ECO:0000313" key="4">
    <source>
        <dbReference type="Proteomes" id="UP000467840"/>
    </source>
</evidence>
<keyword evidence="1" id="KW-0521">NADP</keyword>
<protein>
    <recommendedName>
        <fullName evidence="5">NAD-dependent epimerase/dehydratase domain-containing protein</fullName>
    </recommendedName>
</protein>
<dbReference type="Proteomes" id="UP000467840">
    <property type="component" value="Chromosome 5"/>
</dbReference>
<reference evidence="3 4" key="1">
    <citation type="journal article" date="2020" name="Mol. Plant">
        <title>The Chromosome-Based Rubber Tree Genome Provides New Insights into Spurge Genome Evolution and Rubber Biosynthesis.</title>
        <authorList>
            <person name="Liu J."/>
            <person name="Shi C."/>
            <person name="Shi C.C."/>
            <person name="Li W."/>
            <person name="Zhang Q.J."/>
            <person name="Zhang Y."/>
            <person name="Li K."/>
            <person name="Lu H.F."/>
            <person name="Shi C."/>
            <person name="Zhu S.T."/>
            <person name="Xiao Z.Y."/>
            <person name="Nan H."/>
            <person name="Yue Y."/>
            <person name="Zhu X.G."/>
            <person name="Wu Y."/>
            <person name="Hong X.N."/>
            <person name="Fan G.Y."/>
            <person name="Tong Y."/>
            <person name="Zhang D."/>
            <person name="Mao C.L."/>
            <person name="Liu Y.L."/>
            <person name="Hao S.J."/>
            <person name="Liu W.Q."/>
            <person name="Lv M.Q."/>
            <person name="Zhang H.B."/>
            <person name="Liu Y."/>
            <person name="Hu-Tang G.R."/>
            <person name="Wang J.P."/>
            <person name="Wang J.H."/>
            <person name="Sun Y.H."/>
            <person name="Ni S.B."/>
            <person name="Chen W.B."/>
            <person name="Zhang X.C."/>
            <person name="Jiao Y.N."/>
            <person name="Eichler E.E."/>
            <person name="Li G.H."/>
            <person name="Liu X."/>
            <person name="Gao L.Z."/>
        </authorList>
    </citation>
    <scope>NUCLEOTIDE SEQUENCE [LARGE SCALE GENOMIC DNA]</scope>
    <source>
        <strain evidence="4">cv. GT1</strain>
        <tissue evidence="3">Leaf</tissue>
    </source>
</reference>